<dbReference type="EC" id="6.2.1.1" evidence="1"/>
<dbReference type="AlphaFoldDB" id="A0A6C1B442"/>
<sequence length="570" mass="60901">MPSHSVPRNTRDEPPAWQAAREALRGPGGQLRLTVPIDRQPAAAVALRVRGDDGALREIRYGELAGLSNRFAHVLQDLGVAPGDRVFVMFERVPEFPIAVLGTLKAGAVVAPLFAAFGPAPIRTRIRVGRGGVLVTTAALYRRKLAALRDTLPELRAVLLVAEAGEAIDVPGCEDLAARMAAAADTPVDVRTGADDRAWLHFTSGTTGTPKAVVHTHAVGINLLASARAVLELRAGDRYWCTADPGWVTGTAYGVLAPLMLGASCLIDTAGFDPQRWLDLLGEADVSVWYTTPTALRMLMHARAGEAAPLPLPRLRVAACVGEPLNPEVVEWGRQVLGRPVRDTWWQTETGAIMIAAADTPPGAMGRPLAGIEAHVVRRRAGGGIEHLDDRGAAQGELALEAGWPAMFCDYLGEPARYRDCFADGLYLTGDRVRRDADGVFWFIGRADDMIKSSGHLVGAFEVERVLMAHPAVAEAAAIGVPDATVGERIKAVVTLRPGAVAGEALATELRAHARRHLGAAIAPKEIAFAERLPHTRSGKIMRRLVKARELGLPAGDLSMLEDAPNENPR</sequence>
<keyword evidence="3" id="KW-0547">Nucleotide-binding</keyword>
<dbReference type="InterPro" id="IPR020845">
    <property type="entry name" value="AMP-binding_CS"/>
</dbReference>
<evidence type="ECO:0000259" key="6">
    <source>
        <dbReference type="Pfam" id="PF00501"/>
    </source>
</evidence>
<dbReference type="InterPro" id="IPR042099">
    <property type="entry name" value="ANL_N_sf"/>
</dbReference>
<gene>
    <name evidence="8" type="ORF">G3580_12825</name>
</gene>
<dbReference type="GO" id="GO:0003987">
    <property type="term" value="F:acetate-CoA ligase activity"/>
    <property type="evidence" value="ECO:0007669"/>
    <property type="project" value="UniProtKB-EC"/>
</dbReference>
<dbReference type="PROSITE" id="PS00455">
    <property type="entry name" value="AMP_BINDING"/>
    <property type="match status" value="1"/>
</dbReference>
<evidence type="ECO:0000256" key="3">
    <source>
        <dbReference type="ARBA" id="ARBA00022741"/>
    </source>
</evidence>
<feature type="domain" description="AMP-binding enzyme C-terminal" evidence="7">
    <location>
        <begin position="462"/>
        <end position="540"/>
    </location>
</feature>
<dbReference type="SUPFAM" id="SSF56801">
    <property type="entry name" value="Acetyl-CoA synthetase-like"/>
    <property type="match status" value="1"/>
</dbReference>
<dbReference type="KEGG" id="azq:G3580_12825"/>
<keyword evidence="4" id="KW-0067">ATP-binding</keyword>
<dbReference type="Proteomes" id="UP000501991">
    <property type="component" value="Chromosome"/>
</dbReference>
<dbReference type="PANTHER" id="PTHR24095">
    <property type="entry name" value="ACETYL-COENZYME A SYNTHETASE"/>
    <property type="match status" value="1"/>
</dbReference>
<dbReference type="InterPro" id="IPR025110">
    <property type="entry name" value="AMP-bd_C"/>
</dbReference>
<evidence type="ECO:0000256" key="5">
    <source>
        <dbReference type="ARBA" id="ARBA00022990"/>
    </source>
</evidence>
<dbReference type="PANTHER" id="PTHR24095:SF14">
    <property type="entry name" value="ACETYL-COENZYME A SYNTHETASE 1"/>
    <property type="match status" value="1"/>
</dbReference>
<dbReference type="Pfam" id="PF13193">
    <property type="entry name" value="AMP-binding_C"/>
    <property type="match status" value="1"/>
</dbReference>
<evidence type="ECO:0000256" key="2">
    <source>
        <dbReference type="ARBA" id="ARBA00022598"/>
    </source>
</evidence>
<feature type="domain" description="AMP-dependent synthetase/ligase" evidence="6">
    <location>
        <begin position="43"/>
        <end position="383"/>
    </location>
</feature>
<keyword evidence="9" id="KW-1185">Reference proteome</keyword>
<dbReference type="InterPro" id="IPR000873">
    <property type="entry name" value="AMP-dep_synth/lig_dom"/>
</dbReference>
<keyword evidence="2" id="KW-0436">Ligase</keyword>
<protein>
    <recommendedName>
        <fullName evidence="1">acetate--CoA ligase</fullName>
        <ecNumber evidence="1">6.2.1.1</ecNumber>
    </recommendedName>
</protein>
<evidence type="ECO:0000259" key="7">
    <source>
        <dbReference type="Pfam" id="PF13193"/>
    </source>
</evidence>
<evidence type="ECO:0000256" key="1">
    <source>
        <dbReference type="ARBA" id="ARBA00013275"/>
    </source>
</evidence>
<evidence type="ECO:0000256" key="4">
    <source>
        <dbReference type="ARBA" id="ARBA00022840"/>
    </source>
</evidence>
<proteinExistence type="predicted"/>
<dbReference type="InterPro" id="IPR045851">
    <property type="entry name" value="AMP-bd_C_sf"/>
</dbReference>
<dbReference type="EMBL" id="CP048836">
    <property type="protein sequence ID" value="QID18436.1"/>
    <property type="molecule type" value="Genomic_DNA"/>
</dbReference>
<dbReference type="Pfam" id="PF00501">
    <property type="entry name" value="AMP-binding"/>
    <property type="match status" value="1"/>
</dbReference>
<dbReference type="GO" id="GO:0005524">
    <property type="term" value="F:ATP binding"/>
    <property type="evidence" value="ECO:0007669"/>
    <property type="project" value="UniProtKB-KW"/>
</dbReference>
<dbReference type="Gene3D" id="3.30.300.30">
    <property type="match status" value="1"/>
</dbReference>
<dbReference type="Gene3D" id="3.40.50.12780">
    <property type="entry name" value="N-terminal domain of ligase-like"/>
    <property type="match status" value="1"/>
</dbReference>
<name>A0A6C1B442_9RHOO</name>
<organism evidence="8 9">
    <name type="scientific">Nitrogeniibacter mangrovi</name>
    <dbReference type="NCBI Taxonomy" id="2016596"/>
    <lineage>
        <taxon>Bacteria</taxon>
        <taxon>Pseudomonadati</taxon>
        <taxon>Pseudomonadota</taxon>
        <taxon>Betaproteobacteria</taxon>
        <taxon>Rhodocyclales</taxon>
        <taxon>Zoogloeaceae</taxon>
        <taxon>Nitrogeniibacter</taxon>
    </lineage>
</organism>
<dbReference type="RefSeq" id="WP_173766090.1">
    <property type="nucleotide sequence ID" value="NZ_CP048836.1"/>
</dbReference>
<keyword evidence="5" id="KW-0007">Acetylation</keyword>
<evidence type="ECO:0000313" key="8">
    <source>
        <dbReference type="EMBL" id="QID18436.1"/>
    </source>
</evidence>
<accession>A0A6C1B442</accession>
<evidence type="ECO:0000313" key="9">
    <source>
        <dbReference type="Proteomes" id="UP000501991"/>
    </source>
</evidence>
<reference evidence="8 9" key="1">
    <citation type="submission" date="2020-02" db="EMBL/GenBank/DDBJ databases">
        <title>Nitrogenibacter mangrovi gen. nov., sp. nov. isolated from mangrove sediment, a denitrifying betaproteobacterium.</title>
        <authorList>
            <person name="Liao H."/>
            <person name="Tian Y."/>
        </authorList>
    </citation>
    <scope>NUCLEOTIDE SEQUENCE [LARGE SCALE GENOMIC DNA]</scope>
    <source>
        <strain evidence="8 9">M9-3-2</strain>
    </source>
</reference>
<dbReference type="GO" id="GO:0006085">
    <property type="term" value="P:acetyl-CoA biosynthetic process"/>
    <property type="evidence" value="ECO:0007669"/>
    <property type="project" value="TreeGrafter"/>
</dbReference>